<dbReference type="Proteomes" id="UP001168098">
    <property type="component" value="Unassembled WGS sequence"/>
</dbReference>
<accession>A0AA39AJE7</accession>
<dbReference type="EMBL" id="JARBHA010000001">
    <property type="protein sequence ID" value="KAJ9708735.1"/>
    <property type="molecule type" value="Genomic_DNA"/>
</dbReference>
<name>A0AA39AJE7_VITRO</name>
<proteinExistence type="predicted"/>
<sequence>MVRVITAFGMTVAAFMFWETMDKVHVWIALRQDAKKERIENEMAIKRRREQLIEEAKQKGMLP</sequence>
<reference evidence="1 2" key="1">
    <citation type="journal article" date="2023" name="BMC Biotechnol.">
        <title>Vitis rotundifolia cv Carlos genome sequencing.</title>
        <authorList>
            <person name="Huff M."/>
            <person name="Hulse-Kemp A."/>
            <person name="Scheffler B."/>
            <person name="Youngblood R."/>
            <person name="Simpson S."/>
            <person name="Babiker E."/>
            <person name="Staton M."/>
        </authorList>
    </citation>
    <scope>NUCLEOTIDE SEQUENCE [LARGE SCALE GENOMIC DNA]</scope>
    <source>
        <tissue evidence="1">Leaf</tissue>
    </source>
</reference>
<evidence type="ECO:0000313" key="2">
    <source>
        <dbReference type="Proteomes" id="UP001168098"/>
    </source>
</evidence>
<organism evidence="1 2">
    <name type="scientific">Vitis rotundifolia</name>
    <name type="common">Muscadine grape</name>
    <dbReference type="NCBI Taxonomy" id="103349"/>
    <lineage>
        <taxon>Eukaryota</taxon>
        <taxon>Viridiplantae</taxon>
        <taxon>Streptophyta</taxon>
        <taxon>Embryophyta</taxon>
        <taxon>Tracheophyta</taxon>
        <taxon>Spermatophyta</taxon>
        <taxon>Magnoliopsida</taxon>
        <taxon>eudicotyledons</taxon>
        <taxon>Gunneridae</taxon>
        <taxon>Pentapetalae</taxon>
        <taxon>rosids</taxon>
        <taxon>Vitales</taxon>
        <taxon>Vitaceae</taxon>
        <taxon>Viteae</taxon>
        <taxon>Vitis</taxon>
    </lineage>
</organism>
<gene>
    <name evidence="1" type="ORF">PVL29_000649</name>
</gene>
<keyword evidence="2" id="KW-1185">Reference proteome</keyword>
<evidence type="ECO:0000313" key="1">
    <source>
        <dbReference type="EMBL" id="KAJ9708735.1"/>
    </source>
</evidence>
<dbReference type="PANTHER" id="PTHR37711:SF1">
    <property type="entry name" value="OS01G0908400 PROTEIN"/>
    <property type="match status" value="1"/>
</dbReference>
<comment type="caution">
    <text evidence="1">The sequence shown here is derived from an EMBL/GenBank/DDBJ whole genome shotgun (WGS) entry which is preliminary data.</text>
</comment>
<dbReference type="PANTHER" id="PTHR37711">
    <property type="entry name" value="OS01G0908400 PROTEIN"/>
    <property type="match status" value="1"/>
</dbReference>
<protein>
    <submittedName>
        <fullName evidence="1">Uncharacterized protein</fullName>
    </submittedName>
</protein>
<dbReference type="AlphaFoldDB" id="A0AA39AJE7"/>